<evidence type="ECO:0000313" key="8">
    <source>
        <dbReference type="EMBL" id="UTX42991.1"/>
    </source>
</evidence>
<dbReference type="PRINTS" id="PR00304">
    <property type="entry name" value="TCOMPLEXTCP1"/>
</dbReference>
<dbReference type="Gene3D" id="3.50.7.10">
    <property type="entry name" value="GroEL"/>
    <property type="match status" value="1"/>
</dbReference>
<dbReference type="PANTHER" id="PTHR11353">
    <property type="entry name" value="CHAPERONIN"/>
    <property type="match status" value="1"/>
</dbReference>
<dbReference type="Pfam" id="PF00118">
    <property type="entry name" value="Cpn60_TCP1"/>
    <property type="match status" value="1"/>
</dbReference>
<evidence type="ECO:0000256" key="7">
    <source>
        <dbReference type="RuleBase" id="RU004187"/>
    </source>
</evidence>
<protein>
    <submittedName>
        <fullName evidence="8">T complex protein 1 subunit beta</fullName>
    </submittedName>
</protein>
<accession>A0A9Q9C2N4</accession>
<dbReference type="InterPro" id="IPR017998">
    <property type="entry name" value="Chaperone_TCP-1"/>
</dbReference>
<evidence type="ECO:0000256" key="2">
    <source>
        <dbReference type="ARBA" id="ARBA00008020"/>
    </source>
</evidence>
<dbReference type="InterPro" id="IPR027413">
    <property type="entry name" value="GROEL-like_equatorial_sf"/>
</dbReference>
<keyword evidence="5 7" id="KW-0067">ATP-binding</keyword>
<dbReference type="AlphaFoldDB" id="A0A9Q9C2N4"/>
<sequence length="484" mass="54284">MNIGQTHLGGLISNAQQDEKVRYHIVGSKVRMACNLVRSLYGKSQRTKLIVNGYGQVVLSSQPGVIYDNVKMNHPLVKLLQDYVKKMDVAGDGATFFVILVSELIQETMDVVGKGMKPTYLSHMLREVHKEVEDLAKELLIEHSIRFDDRESISKVLRGVLKDDGLEKIVSKGISLARSFSSESIRVCKVGCGSIEDSYVVQGMVFNRSPEGEVRHMVKGKTSIYNCPLDIARTELKGTVLMKTASELLSFSKDENERTRKAVEFMKGDVVICSGKVDRIYLDFLNKSKKLVFRITSKYDLRRMRELVGGHILSSLGSESEGSMGFVEEVVTFTEGTCEYTKFISESKKVYTLVLKNSVQAVLDEQERMVQKALTVLSKNTKDDKIGLVEGAGKFEKRLSKMFFERSAVSSEGKNLVYKCIGKVLGGFASSDAEIYDVYNCKVKALKYSIEFISTLFETSDYLIGKPEAINIAPRTNQHWDEDH</sequence>
<evidence type="ECO:0000256" key="1">
    <source>
        <dbReference type="ARBA" id="ARBA00002912"/>
    </source>
</evidence>
<dbReference type="SUPFAM" id="SSF48592">
    <property type="entry name" value="GroEL equatorial domain-like"/>
    <property type="match status" value="1"/>
</dbReference>
<dbReference type="Proteomes" id="UP001059546">
    <property type="component" value="Chromosome IV"/>
</dbReference>
<dbReference type="Gene3D" id="1.10.560.10">
    <property type="entry name" value="GroEL-like equatorial domain"/>
    <property type="match status" value="1"/>
</dbReference>
<dbReference type="InterPro" id="IPR027409">
    <property type="entry name" value="GroEL-like_apical_dom_sf"/>
</dbReference>
<dbReference type="SUPFAM" id="SSF54849">
    <property type="entry name" value="GroEL-intermediate domain like"/>
    <property type="match status" value="1"/>
</dbReference>
<evidence type="ECO:0000313" key="9">
    <source>
        <dbReference type="Proteomes" id="UP001059546"/>
    </source>
</evidence>
<dbReference type="InterPro" id="IPR027410">
    <property type="entry name" value="TCP-1-like_intermed_sf"/>
</dbReference>
<proteinExistence type="inferred from homology"/>
<dbReference type="SUPFAM" id="SSF52029">
    <property type="entry name" value="GroEL apical domain-like"/>
    <property type="match status" value="1"/>
</dbReference>
<keyword evidence="4 7" id="KW-0547">Nucleotide-binding</keyword>
<evidence type="ECO:0000256" key="6">
    <source>
        <dbReference type="ARBA" id="ARBA00023186"/>
    </source>
</evidence>
<dbReference type="GO" id="GO:0005524">
    <property type="term" value="F:ATP binding"/>
    <property type="evidence" value="ECO:0007669"/>
    <property type="project" value="UniProtKB-KW"/>
</dbReference>
<evidence type="ECO:0000256" key="4">
    <source>
        <dbReference type="ARBA" id="ARBA00022741"/>
    </source>
</evidence>
<comment type="subunit">
    <text evidence="3">Component of the T-complex protein 1 (TCP1) complex.</text>
</comment>
<evidence type="ECO:0000256" key="3">
    <source>
        <dbReference type="ARBA" id="ARBA00011381"/>
    </source>
</evidence>
<dbReference type="EMBL" id="CP075150">
    <property type="protein sequence ID" value="UTX42991.1"/>
    <property type="molecule type" value="Genomic_DNA"/>
</dbReference>
<keyword evidence="6 7" id="KW-0143">Chaperone</keyword>
<comment type="similarity">
    <text evidence="2 7">Belongs to the TCP-1 chaperonin family.</text>
</comment>
<reference evidence="8" key="1">
    <citation type="submission" date="2021-05" db="EMBL/GenBank/DDBJ databases">
        <title>Encephalitozoon hellem ATCC 50604 Complete Genome.</title>
        <authorList>
            <person name="Mascarenhas dos Santos A.C."/>
            <person name="Julian A.T."/>
            <person name="Pombert J.-F."/>
        </authorList>
    </citation>
    <scope>NUCLEOTIDE SEQUENCE</scope>
    <source>
        <strain evidence="8">ATCC 50604</strain>
    </source>
</reference>
<dbReference type="Gene3D" id="3.30.260.10">
    <property type="entry name" value="TCP-1-like chaperonin intermediate domain"/>
    <property type="match status" value="1"/>
</dbReference>
<organism evidence="8 9">
    <name type="scientific">Encephalitozoon hellem</name>
    <name type="common">Microsporidian parasite</name>
    <dbReference type="NCBI Taxonomy" id="27973"/>
    <lineage>
        <taxon>Eukaryota</taxon>
        <taxon>Fungi</taxon>
        <taxon>Fungi incertae sedis</taxon>
        <taxon>Microsporidia</taxon>
        <taxon>Unikaryonidae</taxon>
        <taxon>Encephalitozoon</taxon>
    </lineage>
</organism>
<comment type="function">
    <text evidence="1">Molecular chaperone; assists the folding of proteins upon ATP hydrolysis.</text>
</comment>
<dbReference type="GO" id="GO:0140662">
    <property type="term" value="F:ATP-dependent protein folding chaperone"/>
    <property type="evidence" value="ECO:0007669"/>
    <property type="project" value="InterPro"/>
</dbReference>
<evidence type="ECO:0000256" key="5">
    <source>
        <dbReference type="ARBA" id="ARBA00022840"/>
    </source>
</evidence>
<dbReference type="InterPro" id="IPR002423">
    <property type="entry name" value="Cpn60/GroEL/TCP-1"/>
</dbReference>
<gene>
    <name evidence="8" type="ORF">GPU96_04g07240</name>
</gene>
<name>A0A9Q9C2N4_ENCHE</name>